<dbReference type="SUPFAM" id="SSF48403">
    <property type="entry name" value="Ankyrin repeat"/>
    <property type="match status" value="1"/>
</dbReference>
<protein>
    <submittedName>
        <fullName evidence="2">Uncharacterized protein</fullName>
    </submittedName>
</protein>
<feature type="compositionally biased region" description="Polar residues" evidence="1">
    <location>
        <begin position="221"/>
        <end position="248"/>
    </location>
</feature>
<evidence type="ECO:0000256" key="1">
    <source>
        <dbReference type="SAM" id="MobiDB-lite"/>
    </source>
</evidence>
<name>A0A9P5A7W4_9HYPO</name>
<dbReference type="AlphaFoldDB" id="A0A9P5A7W4"/>
<accession>A0A9P5A7W4</accession>
<sequence>MPLKFAPIFRSECIVNTTQTFPGPSSTYNSQVVDFDDPIFPFSALQSDNDGLVHCPRVFKMMLSPLCLAALQGSDDVIKHLLLFEIVDKQMDLDMALFLANRQEKVQTAHLLLGYGANPGQKSFSNGLHGAAWRGLKSQISEYIKKHDTNPDVPDGSSATPVIYAIFGDQEETAAWSTIELLFRLGASPYRTFGDQSWCYADIARKLEKWYLAEMLAQSAPQSPTEVNSSRGSSCTIGEDSSFQPNNKQPKDDSEVNRGVKRARGS</sequence>
<evidence type="ECO:0000313" key="3">
    <source>
        <dbReference type="Proteomes" id="UP000730481"/>
    </source>
</evidence>
<comment type="caution">
    <text evidence="2">The sequence shown here is derived from an EMBL/GenBank/DDBJ whole genome shotgun (WGS) entry which is preliminary data.</text>
</comment>
<evidence type="ECO:0000313" key="2">
    <source>
        <dbReference type="EMBL" id="KAF4333067.1"/>
    </source>
</evidence>
<dbReference type="Proteomes" id="UP000730481">
    <property type="component" value="Unassembled WGS sequence"/>
</dbReference>
<dbReference type="EMBL" id="PVQB02000911">
    <property type="protein sequence ID" value="KAF4333067.1"/>
    <property type="molecule type" value="Genomic_DNA"/>
</dbReference>
<reference evidence="2" key="2">
    <citation type="submission" date="2020-02" db="EMBL/GenBank/DDBJ databases">
        <title>Identification and distribution of gene clusters putatively required for synthesis of sphingolipid metabolism inhibitors in phylogenetically diverse species of the filamentous fungus Fusarium.</title>
        <authorList>
            <person name="Kim H.-S."/>
            <person name="Busman M."/>
            <person name="Brown D.W."/>
            <person name="Divon H."/>
            <person name="Uhlig S."/>
            <person name="Proctor R.H."/>
        </authorList>
    </citation>
    <scope>NUCLEOTIDE SEQUENCE</scope>
    <source>
        <strain evidence="2">NRRL 25174</strain>
    </source>
</reference>
<keyword evidence="3" id="KW-1185">Reference proteome</keyword>
<feature type="compositionally biased region" description="Basic and acidic residues" evidence="1">
    <location>
        <begin position="249"/>
        <end position="258"/>
    </location>
</feature>
<gene>
    <name evidence="2" type="ORF">FBEOM_13123</name>
</gene>
<dbReference type="Gene3D" id="1.25.40.20">
    <property type="entry name" value="Ankyrin repeat-containing domain"/>
    <property type="match status" value="1"/>
</dbReference>
<dbReference type="OrthoDB" id="5076718at2759"/>
<reference evidence="2" key="1">
    <citation type="journal article" date="2017" name="Mycologia">
        <title>Fusarium algeriense, sp. nov., a novel toxigenic crown rot pathogen of durum wheat from Algeria is nested in the Fusarium burgessii species complex.</title>
        <authorList>
            <person name="Laraba I."/>
            <person name="Keddad A."/>
            <person name="Boureghda H."/>
            <person name="Abdallah N."/>
            <person name="Vaughan M.M."/>
            <person name="Proctor R.H."/>
            <person name="Busman M."/>
            <person name="O'Donnell K."/>
        </authorList>
    </citation>
    <scope>NUCLEOTIDE SEQUENCE</scope>
    <source>
        <strain evidence="2">NRRL 25174</strain>
    </source>
</reference>
<organism evidence="2 3">
    <name type="scientific">Fusarium beomiforme</name>
    <dbReference type="NCBI Taxonomy" id="44412"/>
    <lineage>
        <taxon>Eukaryota</taxon>
        <taxon>Fungi</taxon>
        <taxon>Dikarya</taxon>
        <taxon>Ascomycota</taxon>
        <taxon>Pezizomycotina</taxon>
        <taxon>Sordariomycetes</taxon>
        <taxon>Hypocreomycetidae</taxon>
        <taxon>Hypocreales</taxon>
        <taxon>Nectriaceae</taxon>
        <taxon>Fusarium</taxon>
        <taxon>Fusarium burgessii species complex</taxon>
    </lineage>
</organism>
<dbReference type="InterPro" id="IPR036770">
    <property type="entry name" value="Ankyrin_rpt-contain_sf"/>
</dbReference>
<feature type="region of interest" description="Disordered" evidence="1">
    <location>
        <begin position="221"/>
        <end position="266"/>
    </location>
</feature>
<proteinExistence type="predicted"/>